<dbReference type="InterPro" id="IPR016064">
    <property type="entry name" value="NAD/diacylglycerol_kinase_sf"/>
</dbReference>
<dbReference type="SMART" id="SM00054">
    <property type="entry name" value="EFh"/>
    <property type="match status" value="2"/>
</dbReference>
<dbReference type="FunFam" id="1.10.238.10:FF:000017">
    <property type="entry name" value="Diacylglycerol kinase"/>
    <property type="match status" value="1"/>
</dbReference>
<feature type="domain" description="Phorbol-ester/DAG-type" evidence="14">
    <location>
        <begin position="393"/>
        <end position="442"/>
    </location>
</feature>
<dbReference type="PROSITE" id="PS50222">
    <property type="entry name" value="EF_HAND_2"/>
    <property type="match status" value="1"/>
</dbReference>
<evidence type="ECO:0000259" key="16">
    <source>
        <dbReference type="PROSITE" id="PS50222"/>
    </source>
</evidence>
<dbReference type="Pfam" id="PF14513">
    <property type="entry name" value="DAG_kinase_N"/>
    <property type="match status" value="1"/>
</dbReference>
<dbReference type="InterPro" id="IPR046349">
    <property type="entry name" value="C1-like_sf"/>
</dbReference>
<keyword evidence="8 12" id="KW-0418">Kinase</keyword>
<dbReference type="PROSITE" id="PS50146">
    <property type="entry name" value="DAGK"/>
    <property type="match status" value="1"/>
</dbReference>
<dbReference type="Gene3D" id="3.30.60.20">
    <property type="match status" value="2"/>
</dbReference>
<dbReference type="InterPro" id="IPR017438">
    <property type="entry name" value="ATP-NAD_kinase_N"/>
</dbReference>
<dbReference type="Pfam" id="PF00609">
    <property type="entry name" value="DAGK_acc"/>
    <property type="match status" value="1"/>
</dbReference>
<dbReference type="GO" id="GO:0005524">
    <property type="term" value="F:ATP binding"/>
    <property type="evidence" value="ECO:0007669"/>
    <property type="project" value="UniProtKB-KW"/>
</dbReference>
<comment type="catalytic activity">
    <reaction evidence="1 12">
        <text>a 1,2-diacyl-sn-glycerol + ATP = a 1,2-diacyl-sn-glycero-3-phosphate + ADP + H(+)</text>
        <dbReference type="Rhea" id="RHEA:10272"/>
        <dbReference type="ChEBI" id="CHEBI:15378"/>
        <dbReference type="ChEBI" id="CHEBI:17815"/>
        <dbReference type="ChEBI" id="CHEBI:30616"/>
        <dbReference type="ChEBI" id="CHEBI:58608"/>
        <dbReference type="ChEBI" id="CHEBI:456216"/>
        <dbReference type="EC" id="2.7.1.107"/>
    </reaction>
</comment>
<dbReference type="Gene3D" id="1.10.238.10">
    <property type="entry name" value="EF-hand"/>
    <property type="match status" value="1"/>
</dbReference>
<keyword evidence="6 12" id="KW-0547">Nucleotide-binding</keyword>
<dbReference type="GO" id="GO:0005886">
    <property type="term" value="C:plasma membrane"/>
    <property type="evidence" value="ECO:0007669"/>
    <property type="project" value="TreeGrafter"/>
</dbReference>
<evidence type="ECO:0000313" key="17">
    <source>
        <dbReference type="EMBL" id="CAD7258467.1"/>
    </source>
</evidence>
<evidence type="ECO:0000256" key="4">
    <source>
        <dbReference type="ARBA" id="ARBA00022723"/>
    </source>
</evidence>
<gene>
    <name evidence="17" type="ORF">TSIB3V08_LOCUS2702</name>
</gene>
<dbReference type="CDD" id="cd20851">
    <property type="entry name" value="C1_DGK_typeI_like_rpt2"/>
    <property type="match status" value="1"/>
</dbReference>
<evidence type="ECO:0000256" key="1">
    <source>
        <dbReference type="ARBA" id="ARBA00001383"/>
    </source>
</evidence>
<dbReference type="PROSITE" id="PS00018">
    <property type="entry name" value="EF_HAND_1"/>
    <property type="match status" value="2"/>
</dbReference>
<dbReference type="SUPFAM" id="SSF57889">
    <property type="entry name" value="Cysteine-rich domain"/>
    <property type="match status" value="2"/>
</dbReference>
<evidence type="ECO:0000256" key="5">
    <source>
        <dbReference type="ARBA" id="ARBA00022737"/>
    </source>
</evidence>
<keyword evidence="5" id="KW-0677">Repeat</keyword>
<dbReference type="InterPro" id="IPR011992">
    <property type="entry name" value="EF-hand-dom_pair"/>
</dbReference>
<dbReference type="EC" id="2.7.1.107" evidence="12"/>
<dbReference type="PROSITE" id="PS50081">
    <property type="entry name" value="ZF_DAG_PE_2"/>
    <property type="match status" value="2"/>
</dbReference>
<dbReference type="PANTHER" id="PTHR11255">
    <property type="entry name" value="DIACYLGLYCEROL KINASE"/>
    <property type="match status" value="1"/>
</dbReference>
<dbReference type="SUPFAM" id="SSF47473">
    <property type="entry name" value="EF-hand"/>
    <property type="match status" value="1"/>
</dbReference>
<feature type="compositionally biased region" description="Basic and acidic residues" evidence="13">
    <location>
        <begin position="472"/>
        <end position="482"/>
    </location>
</feature>
<evidence type="ECO:0000256" key="7">
    <source>
        <dbReference type="ARBA" id="ARBA00022771"/>
    </source>
</evidence>
<dbReference type="InterPro" id="IPR001206">
    <property type="entry name" value="Diacylglycerol_kinase_cat_dom"/>
</dbReference>
<feature type="domain" description="Phorbol-ester/DAG-type" evidence="14">
    <location>
        <begin position="295"/>
        <end position="378"/>
    </location>
</feature>
<dbReference type="GO" id="GO:0005509">
    <property type="term" value="F:calcium ion binding"/>
    <property type="evidence" value="ECO:0007669"/>
    <property type="project" value="InterPro"/>
</dbReference>
<feature type="region of interest" description="Disordered" evidence="13">
    <location>
        <begin position="472"/>
        <end position="509"/>
    </location>
</feature>
<dbReference type="InterPro" id="IPR000756">
    <property type="entry name" value="Diacylglycerol_kin_accessory"/>
</dbReference>
<sequence>MDTYLEVETPEELCRHLFLSFVKRQQALDGKAFKEMAVLSSTTACAPITSHTSGPGSAPNIATCHVEQQVPEQRNKLAEKFHGLTEKFHSLGHHRSESETASARMRTGSVGAAVHPMLTVTQTSYSCHEVLEKKSTDSSPSHSQVSRNSSRKSNNSLLVTNGKLDDMKFMVRKSSSVEVNSLRVYLKDIVCYLSLIEGGRPEDKLEFMFRLYDTDGNGVLDTNEMDCIVNQMMNVAEYLGWDVTELKPILQDMMVEIDYDADGTVSLEEWKRGGMTTIPLLVLLGLDTNVKEDGHHLWRLKHFSKPAYCNLCLNMLVGLGKKGLCCISVELNMTSALANYATEAVELNTTNALANYATEAVCKYTVHERCVQRAPASCIATYVKSKKTSQTMTHHWVEGNCHGKCSRCRKAIKSYNGITGLHCRWCQITLHNRCASQVKPDCNLGEHRINILPPTAICPIVLDRQRSITKEFKSSRGLHRSDSQTPSDSNHSGQLLGGSTQEQQGPMSFQIIPPPGTYPLVVFINPKSGGRQGARMLRKFQYLLNPRQIYNLAKSGPMTGLTMFKDVPNCRVICCGGDGTVGWVLENMGEKGSSWGVGGGVPGTCQARVLVESSLSDEQGLDTLLANPLVVLSSTAEDGEIEIRISKVERSTPVMMDRWLIEVSEQKDDGAPPGDPVPYNIINNYFSVGVVSSTSSTSHFIYIRVPYTRTCGGGIGRALGDFPDAAICVKFHLEREKCPEKFNSRMKNKLWYFEFATSEQFAASCKNLHEDLDIMCDGVSLELANGQALQGIALLNIPYIHGGSNLWGENHNKKKIFSAPSRINIRKKEREKELSTSSFNSVDLNAAIQDIGDKLIEVIGLENCLHMGQVRTGLRASGRRLAQCSSVVIRTRKRTVWTDLLPWGKCGSGLYVQICYRRDNVDQDSYVQICYRRDNVDQDSYVQICYRRDNVDQDSYVQICYRRDNVDQDSDNVDQDSMYRSVNRRDNVDQDSMYRSVIINITHKNQVPMLMAPPAEKGRSFFSFLKK</sequence>
<keyword evidence="10" id="KW-0106">Calcium</keyword>
<dbReference type="PANTHER" id="PTHR11255:SF48">
    <property type="entry name" value="DIACYLGLYCEROL KINASE 1"/>
    <property type="match status" value="1"/>
</dbReference>
<evidence type="ECO:0000256" key="12">
    <source>
        <dbReference type="RuleBase" id="RU361128"/>
    </source>
</evidence>
<keyword evidence="9" id="KW-0862">Zinc</keyword>
<feature type="compositionally biased region" description="Polar residues" evidence="13">
    <location>
        <begin position="483"/>
        <end position="507"/>
    </location>
</feature>
<dbReference type="SMART" id="SM00109">
    <property type="entry name" value="C1"/>
    <property type="match status" value="2"/>
</dbReference>
<keyword evidence="3 12" id="KW-0808">Transferase</keyword>
<keyword evidence="11 12" id="KW-0067">ATP-binding</keyword>
<dbReference type="InterPro" id="IPR037607">
    <property type="entry name" value="DGK"/>
</dbReference>
<evidence type="ECO:0000256" key="2">
    <source>
        <dbReference type="ARBA" id="ARBA00009280"/>
    </source>
</evidence>
<dbReference type="Gene3D" id="3.40.50.10330">
    <property type="entry name" value="Probable inorganic polyphosphate/atp-NAD kinase, domain 1"/>
    <property type="match status" value="1"/>
</dbReference>
<dbReference type="Pfam" id="PF00130">
    <property type="entry name" value="C1_1"/>
    <property type="match status" value="1"/>
</dbReference>
<dbReference type="GO" id="GO:0004143">
    <property type="term" value="F:ATP-dependent diacylglycerol kinase activity"/>
    <property type="evidence" value="ECO:0007669"/>
    <property type="project" value="UniProtKB-EC"/>
</dbReference>
<evidence type="ECO:0000256" key="8">
    <source>
        <dbReference type="ARBA" id="ARBA00022777"/>
    </source>
</evidence>
<evidence type="ECO:0000256" key="3">
    <source>
        <dbReference type="ARBA" id="ARBA00022679"/>
    </source>
</evidence>
<dbReference type="FunFam" id="3.30.60.20:FF:000013">
    <property type="entry name" value="Diacylglycerol kinase"/>
    <property type="match status" value="1"/>
</dbReference>
<organism evidence="17">
    <name type="scientific">Timema shepardi</name>
    <name type="common">Walking stick</name>
    <dbReference type="NCBI Taxonomy" id="629360"/>
    <lineage>
        <taxon>Eukaryota</taxon>
        <taxon>Metazoa</taxon>
        <taxon>Ecdysozoa</taxon>
        <taxon>Arthropoda</taxon>
        <taxon>Hexapoda</taxon>
        <taxon>Insecta</taxon>
        <taxon>Pterygota</taxon>
        <taxon>Neoptera</taxon>
        <taxon>Polyneoptera</taxon>
        <taxon>Phasmatodea</taxon>
        <taxon>Timematodea</taxon>
        <taxon>Timematoidea</taxon>
        <taxon>Timematidae</taxon>
        <taxon>Timema</taxon>
    </lineage>
</organism>
<dbReference type="InterPro" id="IPR018247">
    <property type="entry name" value="EF_Hand_1_Ca_BS"/>
</dbReference>
<feature type="region of interest" description="Disordered" evidence="13">
    <location>
        <begin position="130"/>
        <end position="157"/>
    </location>
</feature>
<dbReference type="SUPFAM" id="SSF111331">
    <property type="entry name" value="NAD kinase/diacylglycerol kinase-like"/>
    <property type="match status" value="1"/>
</dbReference>
<accession>A0A7R9FXU5</accession>
<dbReference type="GO" id="GO:0008270">
    <property type="term" value="F:zinc ion binding"/>
    <property type="evidence" value="ECO:0007669"/>
    <property type="project" value="UniProtKB-KW"/>
</dbReference>
<dbReference type="SMART" id="SM00045">
    <property type="entry name" value="DAGKa"/>
    <property type="match status" value="1"/>
</dbReference>
<dbReference type="EMBL" id="OC000840">
    <property type="protein sequence ID" value="CAD7258467.1"/>
    <property type="molecule type" value="Genomic_DNA"/>
</dbReference>
<dbReference type="InterPro" id="IPR029477">
    <property type="entry name" value="DAG_kinase_typeI_N"/>
</dbReference>
<dbReference type="InterPro" id="IPR002219">
    <property type="entry name" value="PKC_DAG/PE"/>
</dbReference>
<dbReference type="Gene3D" id="1.10.238.110">
    <property type="entry name" value="Diacylglycerol kinase alpha"/>
    <property type="match status" value="1"/>
</dbReference>
<keyword evidence="4" id="KW-0479">Metal-binding</keyword>
<feature type="domain" description="DAGKc" evidence="15">
    <location>
        <begin position="515"/>
        <end position="586"/>
    </location>
</feature>
<feature type="domain" description="EF-hand" evidence="16">
    <location>
        <begin position="200"/>
        <end position="235"/>
    </location>
</feature>
<dbReference type="AlphaFoldDB" id="A0A7R9FXU5"/>
<dbReference type="SMART" id="SM00046">
    <property type="entry name" value="DAGKc"/>
    <property type="match status" value="1"/>
</dbReference>
<dbReference type="Pfam" id="PF00781">
    <property type="entry name" value="DAGK_cat"/>
    <property type="match status" value="1"/>
</dbReference>
<evidence type="ECO:0000259" key="15">
    <source>
        <dbReference type="PROSITE" id="PS50146"/>
    </source>
</evidence>
<dbReference type="CDD" id="cd00051">
    <property type="entry name" value="EFh"/>
    <property type="match status" value="1"/>
</dbReference>
<evidence type="ECO:0000256" key="11">
    <source>
        <dbReference type="ARBA" id="ARBA00022840"/>
    </source>
</evidence>
<dbReference type="InterPro" id="IPR002048">
    <property type="entry name" value="EF_hand_dom"/>
</dbReference>
<evidence type="ECO:0000256" key="9">
    <source>
        <dbReference type="ARBA" id="ARBA00022833"/>
    </source>
</evidence>
<comment type="similarity">
    <text evidence="2 12">Belongs to the eukaryotic diacylglycerol kinase family.</text>
</comment>
<evidence type="ECO:0000256" key="6">
    <source>
        <dbReference type="ARBA" id="ARBA00022741"/>
    </source>
</evidence>
<dbReference type="Pfam" id="PF13499">
    <property type="entry name" value="EF-hand_7"/>
    <property type="match status" value="1"/>
</dbReference>
<evidence type="ECO:0000256" key="13">
    <source>
        <dbReference type="SAM" id="MobiDB-lite"/>
    </source>
</evidence>
<name>A0A7R9FXU5_TIMSH</name>
<evidence type="ECO:0000259" key="14">
    <source>
        <dbReference type="PROSITE" id="PS50081"/>
    </source>
</evidence>
<evidence type="ECO:0000256" key="10">
    <source>
        <dbReference type="ARBA" id="ARBA00022837"/>
    </source>
</evidence>
<dbReference type="PROSITE" id="PS00479">
    <property type="entry name" value="ZF_DAG_PE_1"/>
    <property type="match status" value="1"/>
</dbReference>
<keyword evidence="7" id="KW-0863">Zinc-finger</keyword>
<reference evidence="17" key="1">
    <citation type="submission" date="2020-11" db="EMBL/GenBank/DDBJ databases">
        <authorList>
            <person name="Tran Van P."/>
        </authorList>
    </citation>
    <scope>NUCLEOTIDE SEQUENCE</scope>
</reference>
<protein>
    <recommendedName>
        <fullName evidence="12">Diacylglycerol kinase</fullName>
        <shortName evidence="12">DAG kinase</shortName>
        <ecNumber evidence="12">2.7.1.107</ecNumber>
    </recommendedName>
</protein>
<dbReference type="GO" id="GO:0007200">
    <property type="term" value="P:phospholipase C-activating G protein-coupled receptor signaling pathway"/>
    <property type="evidence" value="ECO:0007669"/>
    <property type="project" value="InterPro"/>
</dbReference>
<proteinExistence type="inferred from homology"/>
<dbReference type="InterPro" id="IPR038199">
    <property type="entry name" value="DGK_typeI_N_sf"/>
</dbReference>
<feature type="compositionally biased region" description="Low complexity" evidence="13">
    <location>
        <begin position="138"/>
        <end position="156"/>
    </location>
</feature>